<gene>
    <name evidence="1" type="ORF">METZ01_LOCUS389998</name>
</gene>
<name>A0A382USD3_9ZZZZ</name>
<evidence type="ECO:0000313" key="1">
    <source>
        <dbReference type="EMBL" id="SVD37144.1"/>
    </source>
</evidence>
<feature type="non-terminal residue" evidence="1">
    <location>
        <position position="39"/>
    </location>
</feature>
<organism evidence="1">
    <name type="scientific">marine metagenome</name>
    <dbReference type="NCBI Taxonomy" id="408172"/>
    <lineage>
        <taxon>unclassified sequences</taxon>
        <taxon>metagenomes</taxon>
        <taxon>ecological metagenomes</taxon>
    </lineage>
</organism>
<dbReference type="AlphaFoldDB" id="A0A382USD3"/>
<proteinExistence type="predicted"/>
<dbReference type="PROSITE" id="PS51257">
    <property type="entry name" value="PROKAR_LIPOPROTEIN"/>
    <property type="match status" value="1"/>
</dbReference>
<sequence>MPRIMLLVFALLLFGCGTTDRNNISEERISENTSEPSNA</sequence>
<reference evidence="1" key="1">
    <citation type="submission" date="2018-05" db="EMBL/GenBank/DDBJ databases">
        <authorList>
            <person name="Lanie J.A."/>
            <person name="Ng W.-L."/>
            <person name="Kazmierczak K.M."/>
            <person name="Andrzejewski T.M."/>
            <person name="Davidsen T.M."/>
            <person name="Wayne K.J."/>
            <person name="Tettelin H."/>
            <person name="Glass J.I."/>
            <person name="Rusch D."/>
            <person name="Podicherti R."/>
            <person name="Tsui H.-C.T."/>
            <person name="Winkler M.E."/>
        </authorList>
    </citation>
    <scope>NUCLEOTIDE SEQUENCE</scope>
</reference>
<protein>
    <submittedName>
        <fullName evidence="1">Uncharacterized protein</fullName>
    </submittedName>
</protein>
<accession>A0A382USD3</accession>
<dbReference type="EMBL" id="UINC01146429">
    <property type="protein sequence ID" value="SVD37144.1"/>
    <property type="molecule type" value="Genomic_DNA"/>
</dbReference>